<protein>
    <submittedName>
        <fullName evidence="1">8613_t:CDS:1</fullName>
    </submittedName>
</protein>
<evidence type="ECO:0000313" key="1">
    <source>
        <dbReference type="EMBL" id="CAG8568188.1"/>
    </source>
</evidence>
<accession>A0A9N9BJ65</accession>
<dbReference type="EMBL" id="CAJVQA010003163">
    <property type="protein sequence ID" value="CAG8568188.1"/>
    <property type="molecule type" value="Genomic_DNA"/>
</dbReference>
<dbReference type="Proteomes" id="UP000789759">
    <property type="component" value="Unassembled WGS sequence"/>
</dbReference>
<evidence type="ECO:0000313" key="2">
    <source>
        <dbReference type="Proteomes" id="UP000789759"/>
    </source>
</evidence>
<sequence>MARQMELTSLQVSAYLLAKFHQFPNNTIETDVESDDGLDTEEQVNHNSTHKSFIISFYNGTLTAINLYVDYQFRAFYVIGPEQQVINGSLKSTERVVVLYGKELSKKDDEANMECYRLCILMLFKSWETVHDLQETELNQELRRNALKELILAKACHIDHCVPGYDAIDELDLSNDDNNLAMNNASDNTILQLDSEIVIRSGLKNNRTIDFVMNFLQI</sequence>
<proteinExistence type="predicted"/>
<name>A0A9N9BJ65_9GLOM</name>
<gene>
    <name evidence="1" type="ORF">CPELLU_LOCUS5528</name>
</gene>
<comment type="caution">
    <text evidence="1">The sequence shown here is derived from an EMBL/GenBank/DDBJ whole genome shotgun (WGS) entry which is preliminary data.</text>
</comment>
<organism evidence="1 2">
    <name type="scientific">Cetraspora pellucida</name>
    <dbReference type="NCBI Taxonomy" id="1433469"/>
    <lineage>
        <taxon>Eukaryota</taxon>
        <taxon>Fungi</taxon>
        <taxon>Fungi incertae sedis</taxon>
        <taxon>Mucoromycota</taxon>
        <taxon>Glomeromycotina</taxon>
        <taxon>Glomeromycetes</taxon>
        <taxon>Diversisporales</taxon>
        <taxon>Gigasporaceae</taxon>
        <taxon>Cetraspora</taxon>
    </lineage>
</organism>
<dbReference type="AlphaFoldDB" id="A0A9N9BJ65"/>
<reference evidence="1" key="1">
    <citation type="submission" date="2021-06" db="EMBL/GenBank/DDBJ databases">
        <authorList>
            <person name="Kallberg Y."/>
            <person name="Tangrot J."/>
            <person name="Rosling A."/>
        </authorList>
    </citation>
    <scope>NUCLEOTIDE SEQUENCE</scope>
    <source>
        <strain evidence="1">FL966</strain>
    </source>
</reference>
<keyword evidence="2" id="KW-1185">Reference proteome</keyword>